<dbReference type="Proteomes" id="UP000305709">
    <property type="component" value="Unassembled WGS sequence"/>
</dbReference>
<evidence type="ECO:0000313" key="2">
    <source>
        <dbReference type="EMBL" id="TNC74176.1"/>
    </source>
</evidence>
<protein>
    <submittedName>
        <fullName evidence="2">Glycosyltransferase family 25 protein</fullName>
    </submittedName>
</protein>
<dbReference type="OrthoDB" id="259382at2"/>
<dbReference type="AlphaFoldDB" id="A0A5C4NM32"/>
<dbReference type="EMBL" id="VDFV01000002">
    <property type="protein sequence ID" value="TNC74176.1"/>
    <property type="molecule type" value="Genomic_DNA"/>
</dbReference>
<proteinExistence type="predicted"/>
<dbReference type="GO" id="GO:0016740">
    <property type="term" value="F:transferase activity"/>
    <property type="evidence" value="ECO:0007669"/>
    <property type="project" value="UniProtKB-KW"/>
</dbReference>
<accession>A0A5C4NM32</accession>
<dbReference type="CDD" id="cd06532">
    <property type="entry name" value="Glyco_transf_25"/>
    <property type="match status" value="1"/>
</dbReference>
<name>A0A5C4NM32_9RHOB</name>
<evidence type="ECO:0000259" key="1">
    <source>
        <dbReference type="Pfam" id="PF01755"/>
    </source>
</evidence>
<evidence type="ECO:0000313" key="3">
    <source>
        <dbReference type="Proteomes" id="UP000305709"/>
    </source>
</evidence>
<reference evidence="2 3" key="1">
    <citation type="submission" date="2019-06" db="EMBL/GenBank/DDBJ databases">
        <authorList>
            <person name="Jiang L."/>
        </authorList>
    </citation>
    <scope>NUCLEOTIDE SEQUENCE [LARGE SCALE GENOMIC DNA]</scope>
    <source>
        <strain evidence="2 3">YIM 48858</strain>
    </source>
</reference>
<sequence>MTAVTYLINLDGSDERLALATRALEAQGLGFERVAAFDGRGVPPASLPGYDEAGALAYMGRTLRGGEIGCYLSHLDCARRFLATGARFAVVLEDDMAPVPGAARVLGEVLDWLAGQPGDWDLCNIGAGKRKFFTPLRDFAGEGTTHVLGRAHYFPMTTTGLIWSREGAGRFVGGHARIDAPVDNHFRRWLTATDRGLAVWPPLVRPTGAESEIDAPGARRKVEGRRPLYGLVKQRRLWGDKARAAFHKLRRGLGGTASGG</sequence>
<dbReference type="Pfam" id="PF01755">
    <property type="entry name" value="Glyco_transf_25"/>
    <property type="match status" value="1"/>
</dbReference>
<keyword evidence="3" id="KW-1185">Reference proteome</keyword>
<dbReference type="RefSeq" id="WP_139080138.1">
    <property type="nucleotide sequence ID" value="NZ_VDFV01000002.1"/>
</dbReference>
<keyword evidence="2" id="KW-0808">Transferase</keyword>
<feature type="domain" description="Glycosyl transferase family 25" evidence="1">
    <location>
        <begin position="5"/>
        <end position="96"/>
    </location>
</feature>
<dbReference type="InterPro" id="IPR002654">
    <property type="entry name" value="Glyco_trans_25"/>
</dbReference>
<gene>
    <name evidence="2" type="ORF">FHG71_03000</name>
</gene>
<organism evidence="2 3">
    <name type="scientific">Rubellimicrobium roseum</name>
    <dbReference type="NCBI Taxonomy" id="687525"/>
    <lineage>
        <taxon>Bacteria</taxon>
        <taxon>Pseudomonadati</taxon>
        <taxon>Pseudomonadota</taxon>
        <taxon>Alphaproteobacteria</taxon>
        <taxon>Rhodobacterales</taxon>
        <taxon>Roseobacteraceae</taxon>
        <taxon>Rubellimicrobium</taxon>
    </lineage>
</organism>
<comment type="caution">
    <text evidence="2">The sequence shown here is derived from an EMBL/GenBank/DDBJ whole genome shotgun (WGS) entry which is preliminary data.</text>
</comment>